<evidence type="ECO:0008006" key="5">
    <source>
        <dbReference type="Google" id="ProtNLM"/>
    </source>
</evidence>
<reference evidence="4" key="1">
    <citation type="submission" date="2017-09" db="EMBL/GenBank/DDBJ databases">
        <title>Depth-based differentiation of microbial function through sediment-hosted aquifers and enrichment of novel symbionts in the deep terrestrial subsurface.</title>
        <authorList>
            <person name="Probst A.J."/>
            <person name="Ladd B."/>
            <person name="Jarett J.K."/>
            <person name="Geller-Mcgrath D.E."/>
            <person name="Sieber C.M.K."/>
            <person name="Emerson J.B."/>
            <person name="Anantharaman K."/>
            <person name="Thomas B.C."/>
            <person name="Malmstrom R."/>
            <person name="Stieglmeier M."/>
            <person name="Klingl A."/>
            <person name="Woyke T."/>
            <person name="Ryan C.M."/>
            <person name="Banfield J.F."/>
        </authorList>
    </citation>
    <scope>NUCLEOTIDE SEQUENCE [LARGE SCALE GENOMIC DNA]</scope>
</reference>
<dbReference type="EMBL" id="PEZJ01000025">
    <property type="protein sequence ID" value="PIS13852.1"/>
    <property type="molecule type" value="Genomic_DNA"/>
</dbReference>
<name>A0A2H0WMH2_9BACT</name>
<feature type="signal peptide" evidence="2">
    <location>
        <begin position="1"/>
        <end position="15"/>
    </location>
</feature>
<sequence length="247" mass="26746">MLVIGYWLSVSPILAAVATPSATPSEGNPSVVQELRDKVKEIVRQQIDEIKKGQKRAYFGEISQITDSLITVSVSADKEKQIKISAETKIINLAKKDIKVTDLKISDFIIAMGNLGDEEVLEAKRIVVAARPKALSRRVAVGKVTDISTEERILTVKNDKKDLTYTITIAGNAVITKKVGTKIQKVTFDKIEKGDRLVAIGTLKENGEKILTAKLIHIIPGQTNTPTASPSPSPKPTASPKSSPTPQ</sequence>
<evidence type="ECO:0000256" key="1">
    <source>
        <dbReference type="SAM" id="MobiDB-lite"/>
    </source>
</evidence>
<feature type="compositionally biased region" description="Pro residues" evidence="1">
    <location>
        <begin position="229"/>
        <end position="247"/>
    </location>
</feature>
<evidence type="ECO:0000313" key="3">
    <source>
        <dbReference type="EMBL" id="PIS13852.1"/>
    </source>
</evidence>
<protein>
    <recommendedName>
        <fullName evidence="5">DUF5666 domain-containing protein</fullName>
    </recommendedName>
</protein>
<proteinExistence type="predicted"/>
<organism evidence="3 4">
    <name type="scientific">Candidatus Shapirobacteria bacterium CG09_land_8_20_14_0_10_47_13</name>
    <dbReference type="NCBI Taxonomy" id="1974481"/>
    <lineage>
        <taxon>Bacteria</taxon>
        <taxon>Candidatus Shapironibacteriota</taxon>
    </lineage>
</organism>
<accession>A0A2H0WMH2</accession>
<dbReference type="AlphaFoldDB" id="A0A2H0WMH2"/>
<keyword evidence="2" id="KW-0732">Signal</keyword>
<feature type="chain" id="PRO_5013681907" description="DUF5666 domain-containing protein" evidence="2">
    <location>
        <begin position="16"/>
        <end position="247"/>
    </location>
</feature>
<comment type="caution">
    <text evidence="3">The sequence shown here is derived from an EMBL/GenBank/DDBJ whole genome shotgun (WGS) entry which is preliminary data.</text>
</comment>
<evidence type="ECO:0000256" key="2">
    <source>
        <dbReference type="SAM" id="SignalP"/>
    </source>
</evidence>
<evidence type="ECO:0000313" key="4">
    <source>
        <dbReference type="Proteomes" id="UP000230033"/>
    </source>
</evidence>
<feature type="region of interest" description="Disordered" evidence="1">
    <location>
        <begin position="221"/>
        <end position="247"/>
    </location>
</feature>
<dbReference type="Proteomes" id="UP000230033">
    <property type="component" value="Unassembled WGS sequence"/>
</dbReference>
<gene>
    <name evidence="3" type="ORF">COT65_02020</name>
</gene>